<keyword evidence="8" id="KW-0808">Transferase</keyword>
<evidence type="ECO:0000256" key="5">
    <source>
        <dbReference type="ARBA" id="ARBA00012472"/>
    </source>
</evidence>
<evidence type="ECO:0000313" key="21">
    <source>
        <dbReference type="Proteomes" id="UP000308365"/>
    </source>
</evidence>
<dbReference type="InterPro" id="IPR045100">
    <property type="entry name" value="TUT4/7_NTP_transf"/>
</dbReference>
<dbReference type="SUPFAM" id="SSF81301">
    <property type="entry name" value="Nucleotidyltransferase"/>
    <property type="match status" value="2"/>
</dbReference>
<feature type="region of interest" description="Disordered" evidence="18">
    <location>
        <begin position="245"/>
        <end position="286"/>
    </location>
</feature>
<keyword evidence="12 17" id="KW-0863">Zinc-finger</keyword>
<dbReference type="GO" id="GO:1990817">
    <property type="term" value="F:poly(A) RNA polymerase activity"/>
    <property type="evidence" value="ECO:0007669"/>
    <property type="project" value="UniProtKB-EC"/>
</dbReference>
<evidence type="ECO:0000256" key="16">
    <source>
        <dbReference type="ARBA" id="ARBA00049105"/>
    </source>
</evidence>
<dbReference type="InterPro" id="IPR036875">
    <property type="entry name" value="Znf_CCHC_sf"/>
</dbReference>
<protein>
    <recommendedName>
        <fullName evidence="5">RNA uridylyltransferase</fullName>
        <ecNumber evidence="5">2.7.7.52</ecNumber>
    </recommendedName>
</protein>
<dbReference type="SUPFAM" id="SSF81631">
    <property type="entry name" value="PAP/OAS1 substrate-binding domain"/>
    <property type="match status" value="2"/>
</dbReference>
<name>A0A4U1FIY8_MONMO</name>
<dbReference type="GO" id="GO:0008270">
    <property type="term" value="F:zinc ion binding"/>
    <property type="evidence" value="ECO:0007669"/>
    <property type="project" value="UniProtKB-KW"/>
</dbReference>
<comment type="cofactor">
    <cofactor evidence="1">
        <name>Mn(2+)</name>
        <dbReference type="ChEBI" id="CHEBI:29035"/>
    </cofactor>
</comment>
<evidence type="ECO:0000256" key="7">
    <source>
        <dbReference type="ARBA" id="ARBA00022553"/>
    </source>
</evidence>
<dbReference type="PROSITE" id="PS50158">
    <property type="entry name" value="ZF_CCHC"/>
    <property type="match status" value="1"/>
</dbReference>
<dbReference type="PANTHER" id="PTHR12271">
    <property type="entry name" value="POLY A POLYMERASE CID PAP -RELATED"/>
    <property type="match status" value="1"/>
</dbReference>
<dbReference type="FunFam" id="1.10.1410.10:FF:000004">
    <property type="entry name" value="terminal uridylyltransferase 4 isoform X2"/>
    <property type="match status" value="1"/>
</dbReference>
<feature type="compositionally biased region" description="Basic and acidic residues" evidence="18">
    <location>
        <begin position="246"/>
        <end position="267"/>
    </location>
</feature>
<evidence type="ECO:0000256" key="2">
    <source>
        <dbReference type="ARBA" id="ARBA00001946"/>
    </source>
</evidence>
<dbReference type="FunFam" id="1.10.1410.10:FF:000002">
    <property type="entry name" value="terminal uridylyltransferase 4 isoform X1"/>
    <property type="match status" value="1"/>
</dbReference>
<evidence type="ECO:0000256" key="11">
    <source>
        <dbReference type="ARBA" id="ARBA00022737"/>
    </source>
</evidence>
<proteinExistence type="inferred from homology"/>
<dbReference type="GO" id="GO:0061157">
    <property type="term" value="P:mRNA destabilization"/>
    <property type="evidence" value="ECO:0007669"/>
    <property type="project" value="UniProtKB-ARBA"/>
</dbReference>
<comment type="catalytic activity">
    <reaction evidence="16">
        <text>RNA(n) + UTP = RNA(n)-3'-uridine ribonucleotide + diphosphate</text>
        <dbReference type="Rhea" id="RHEA:14785"/>
        <dbReference type="Rhea" id="RHEA-COMP:14527"/>
        <dbReference type="Rhea" id="RHEA-COMP:17348"/>
        <dbReference type="ChEBI" id="CHEBI:33019"/>
        <dbReference type="ChEBI" id="CHEBI:46398"/>
        <dbReference type="ChEBI" id="CHEBI:140395"/>
        <dbReference type="ChEBI" id="CHEBI:173116"/>
        <dbReference type="EC" id="2.7.7.52"/>
    </reaction>
</comment>
<accession>A0A4U1FIY8</accession>
<evidence type="ECO:0000256" key="17">
    <source>
        <dbReference type="PROSITE-ProRule" id="PRU00047"/>
    </source>
</evidence>
<dbReference type="EC" id="2.7.7.52" evidence="5"/>
<dbReference type="SUPFAM" id="SSF57756">
    <property type="entry name" value="Retrovirus zinc finger-like domains"/>
    <property type="match status" value="1"/>
</dbReference>
<dbReference type="PANTHER" id="PTHR12271:SF49">
    <property type="entry name" value="TERMINAL URIDYLYLTRANSFERASE 4"/>
    <property type="match status" value="1"/>
</dbReference>
<evidence type="ECO:0000256" key="3">
    <source>
        <dbReference type="ARBA" id="ARBA00004496"/>
    </source>
</evidence>
<evidence type="ECO:0000256" key="13">
    <source>
        <dbReference type="ARBA" id="ARBA00022833"/>
    </source>
</evidence>
<keyword evidence="7" id="KW-0597">Phosphoprotein</keyword>
<dbReference type="EMBL" id="RWIC01000098">
    <property type="protein sequence ID" value="TKC49979.1"/>
    <property type="molecule type" value="Genomic_DNA"/>
</dbReference>
<comment type="subcellular location">
    <subcellularLocation>
        <location evidence="3">Cytoplasm</location>
    </subcellularLocation>
</comment>
<dbReference type="Pfam" id="PF19088">
    <property type="entry name" value="TUTase"/>
    <property type="match status" value="1"/>
</dbReference>
<keyword evidence="6" id="KW-0963">Cytoplasm</keyword>
<dbReference type="GO" id="GO:0031123">
    <property type="term" value="P:RNA 3'-end processing"/>
    <property type="evidence" value="ECO:0007669"/>
    <property type="project" value="TreeGrafter"/>
</dbReference>
<sequence length="923" mass="105301">MKNDESNKENSSEMDYLENATVIDESTLTPEQRLGLKQAEERLERDHIFRLEKEKQEESELRSLPPPSLAHLAALSVAVIELSKEQGITDDDLRVRQEIVEEMSKVITAFLPECSLRLYGSSLTKFALKSSDVNIDIKFPPKVILYVDVESDFHAKVPVVVCKDRKSGLLCRVSAGNDMACLTTDLLAALGKMEPVFTPLVLAFRYWAKIEGFDPKRMDDFQLKGIVEEKFVKWEYNSSSATEKNSIAEENKAKADQPKDDTKKTETDNQSNAMKEKHGKSPLTLGTPNQVSLGQLWLELLKFYTLDFALEEYVICVRIQDILTRENKNWPKRRIAIEDPFSIKRNVARSLNSQLVYEYVVERFRAAYRYFACPQRKGGNKSTVDSMKKEKGKISNKKPVKSENMASSCCILLGESTEKISAERGQPDKYEEMECTSQRCITEDDNLLINELDLAEHGQESSSLSTSESSELEPKSIKKQDVLVPSETCFKKELTQCNCIDCKSPEPDESAGTDCRSNLETESSHHIVCTDTSATSCNCKATEDTSDLNDDDNHPTQELYFVFDKFILTSGKPPTIVCSICKKDGHSKNDCPEDFRKIDLKPLPPMTNRFREILDLVCKRCFDELSPPFSEQHNREQILIGLEKFIQKEYDEKARLCLFGSSKNGFGFRDSDLDICMTLEGHENAEKLNCKEIIENLAKILKRHPGLRNILPITTAKVPIVKFEHRRSGLEGDISLYNTLAQHNTRMLATYAAIDPRVQYLGYTMKVFAKRCDIGDASRGSLSSYAYILMVLYFLQQRKPPVIPVLQEIFDGKQIPQRMVDGWNAFFFDKTEELKKRLPSLGKNTETLGELWLGLLRFYTEEFDFKEYVISIRQKKLLTTFEKQWTSKCIAIEVTNFIMKAFINGRKLFGTPFYPLIGREAKS</sequence>
<dbReference type="InterPro" id="IPR001878">
    <property type="entry name" value="Znf_CCHC"/>
</dbReference>
<dbReference type="Proteomes" id="UP000308365">
    <property type="component" value="Unassembled WGS sequence"/>
</dbReference>
<evidence type="ECO:0000256" key="4">
    <source>
        <dbReference type="ARBA" id="ARBA00008593"/>
    </source>
</evidence>
<evidence type="ECO:0000256" key="14">
    <source>
        <dbReference type="ARBA" id="ARBA00022842"/>
    </source>
</evidence>
<comment type="similarity">
    <text evidence="4">Belongs to the DNA polymerase type-B-like family.</text>
</comment>
<dbReference type="Pfam" id="PF03828">
    <property type="entry name" value="PAP_assoc"/>
    <property type="match status" value="2"/>
</dbReference>
<dbReference type="SMART" id="SM00343">
    <property type="entry name" value="ZnF_C2HC"/>
    <property type="match status" value="1"/>
</dbReference>
<keyword evidence="9" id="KW-0548">Nucleotidyltransferase</keyword>
<evidence type="ECO:0000256" key="15">
    <source>
        <dbReference type="ARBA" id="ARBA00023211"/>
    </source>
</evidence>
<comment type="caution">
    <text evidence="20">The sequence shown here is derived from an EMBL/GenBank/DDBJ whole genome shotgun (WGS) entry which is preliminary data.</text>
</comment>
<keyword evidence="11" id="KW-0677">Repeat</keyword>
<evidence type="ECO:0000256" key="6">
    <source>
        <dbReference type="ARBA" id="ARBA00022490"/>
    </source>
</evidence>
<dbReference type="InterPro" id="IPR002058">
    <property type="entry name" value="PAP_assoc"/>
</dbReference>
<feature type="domain" description="CCHC-type" evidence="19">
    <location>
        <begin position="578"/>
        <end position="593"/>
    </location>
</feature>
<dbReference type="GO" id="GO:0005829">
    <property type="term" value="C:cytosol"/>
    <property type="evidence" value="ECO:0007669"/>
    <property type="project" value="UniProtKB-ARBA"/>
</dbReference>
<dbReference type="InterPro" id="IPR054708">
    <property type="entry name" value="MTPAP-like_central"/>
</dbReference>
<dbReference type="AlphaFoldDB" id="A0A4U1FIY8"/>
<dbReference type="FunFam" id="3.30.460.10:FF:000005">
    <property type="entry name" value="terminal uridylyltransferase 4 isoform X1"/>
    <property type="match status" value="1"/>
</dbReference>
<evidence type="ECO:0000313" key="20">
    <source>
        <dbReference type="EMBL" id="TKC49979.1"/>
    </source>
</evidence>
<comment type="cofactor">
    <cofactor evidence="2">
        <name>Mg(2+)</name>
        <dbReference type="ChEBI" id="CHEBI:18420"/>
    </cofactor>
</comment>
<evidence type="ECO:0000256" key="8">
    <source>
        <dbReference type="ARBA" id="ARBA00022679"/>
    </source>
</evidence>
<dbReference type="Gene3D" id="3.30.460.10">
    <property type="entry name" value="Beta Polymerase, domain 2"/>
    <property type="match status" value="2"/>
</dbReference>
<evidence type="ECO:0000256" key="12">
    <source>
        <dbReference type="ARBA" id="ARBA00022771"/>
    </source>
</evidence>
<dbReference type="InterPro" id="IPR043519">
    <property type="entry name" value="NT_sf"/>
</dbReference>
<organism evidence="20 21">
    <name type="scientific">Monodon monoceros</name>
    <name type="common">Narwhal</name>
    <name type="synonym">Ceratodon monodon</name>
    <dbReference type="NCBI Taxonomy" id="40151"/>
    <lineage>
        <taxon>Eukaryota</taxon>
        <taxon>Metazoa</taxon>
        <taxon>Chordata</taxon>
        <taxon>Craniata</taxon>
        <taxon>Vertebrata</taxon>
        <taxon>Euteleostomi</taxon>
        <taxon>Mammalia</taxon>
        <taxon>Eutheria</taxon>
        <taxon>Laurasiatheria</taxon>
        <taxon>Artiodactyla</taxon>
        <taxon>Whippomorpha</taxon>
        <taxon>Cetacea</taxon>
        <taxon>Odontoceti</taxon>
        <taxon>Monodontidae</taxon>
        <taxon>Monodon</taxon>
    </lineage>
</organism>
<feature type="compositionally biased region" description="Low complexity" evidence="18">
    <location>
        <begin position="460"/>
        <end position="469"/>
    </location>
</feature>
<dbReference type="Pfam" id="PF22600">
    <property type="entry name" value="MTPAP-like_central"/>
    <property type="match status" value="1"/>
</dbReference>
<dbReference type="CDD" id="cd05402">
    <property type="entry name" value="NT_PAP_TUTase"/>
    <property type="match status" value="2"/>
</dbReference>
<keyword evidence="14" id="KW-0460">Magnesium</keyword>
<keyword evidence="10" id="KW-0479">Metal-binding</keyword>
<feature type="region of interest" description="Disordered" evidence="18">
    <location>
        <begin position="458"/>
        <end position="477"/>
    </location>
</feature>
<evidence type="ECO:0000256" key="18">
    <source>
        <dbReference type="SAM" id="MobiDB-lite"/>
    </source>
</evidence>
<evidence type="ECO:0000256" key="9">
    <source>
        <dbReference type="ARBA" id="ARBA00022695"/>
    </source>
</evidence>
<dbReference type="GO" id="GO:0050265">
    <property type="term" value="F:RNA uridylyltransferase activity"/>
    <property type="evidence" value="ECO:0007669"/>
    <property type="project" value="UniProtKB-EC"/>
</dbReference>
<reference evidence="21" key="1">
    <citation type="journal article" date="2019" name="IScience">
        <title>Narwhal Genome Reveals Long-Term Low Genetic Diversity despite Current Large Abundance Size.</title>
        <authorList>
            <person name="Westbury M.V."/>
            <person name="Petersen B."/>
            <person name="Garde E."/>
            <person name="Heide-Jorgensen M.P."/>
            <person name="Lorenzen E.D."/>
        </authorList>
    </citation>
    <scope>NUCLEOTIDE SEQUENCE [LARGE SCALE GENOMIC DNA]</scope>
</reference>
<dbReference type="GO" id="GO:0003676">
    <property type="term" value="F:nucleic acid binding"/>
    <property type="evidence" value="ECO:0007669"/>
    <property type="project" value="InterPro"/>
</dbReference>
<evidence type="ECO:0000259" key="19">
    <source>
        <dbReference type="PROSITE" id="PS50158"/>
    </source>
</evidence>
<gene>
    <name evidence="20" type="ORF">EI555_010461</name>
</gene>
<evidence type="ECO:0000256" key="10">
    <source>
        <dbReference type="ARBA" id="ARBA00022723"/>
    </source>
</evidence>
<evidence type="ECO:0000256" key="1">
    <source>
        <dbReference type="ARBA" id="ARBA00001936"/>
    </source>
</evidence>
<keyword evidence="15" id="KW-0464">Manganese</keyword>
<dbReference type="Gene3D" id="1.10.1410.10">
    <property type="match status" value="3"/>
</dbReference>
<keyword evidence="13" id="KW-0862">Zinc</keyword>